<comment type="caution">
    <text evidence="1">The sequence shown here is derived from an EMBL/GenBank/DDBJ whole genome shotgun (WGS) entry which is preliminary data.</text>
</comment>
<reference evidence="1" key="1">
    <citation type="submission" date="2020-04" db="EMBL/GenBank/DDBJ databases">
        <authorList>
            <person name="Alioto T."/>
            <person name="Alioto T."/>
            <person name="Gomez Garrido J."/>
        </authorList>
    </citation>
    <scope>NUCLEOTIDE SEQUENCE</scope>
    <source>
        <strain evidence="1">A484AB</strain>
    </source>
</reference>
<organism evidence="1 2">
    <name type="scientific">Paramuricea clavata</name>
    <name type="common">Red gorgonian</name>
    <name type="synonym">Violescent sea-whip</name>
    <dbReference type="NCBI Taxonomy" id="317549"/>
    <lineage>
        <taxon>Eukaryota</taxon>
        <taxon>Metazoa</taxon>
        <taxon>Cnidaria</taxon>
        <taxon>Anthozoa</taxon>
        <taxon>Octocorallia</taxon>
        <taxon>Malacalcyonacea</taxon>
        <taxon>Plexauridae</taxon>
        <taxon>Paramuricea</taxon>
    </lineage>
</organism>
<dbReference type="Proteomes" id="UP001152795">
    <property type="component" value="Unassembled WGS sequence"/>
</dbReference>
<accession>A0A7D9EP90</accession>
<evidence type="ECO:0000313" key="2">
    <source>
        <dbReference type="Proteomes" id="UP001152795"/>
    </source>
</evidence>
<proteinExistence type="predicted"/>
<dbReference type="AlphaFoldDB" id="A0A7D9EP90"/>
<sequence>FGDFRNSPNHPPARVVNEAKSQLPDFNLRTLNRIRGSQRGEHSRFFNNTSTKSYGCTLDLLVTLILSNMFQNIVLTGVNILMPMTRSKKCPVDAPWITNHFKSLIIERQKAFSTYGPDSSSFKSLRNQVNRERKICKSNYYKLRVHQMKQTDSKEWWKEVKRLSGMASTRSSDIRNIIDIENLEQLSEQELANKINEAFLDPLSKLTTLSF</sequence>
<dbReference type="PANTHER" id="PTHR47510:SF3">
    <property type="entry name" value="ENDO_EXONUCLEASE_PHOSPHATASE DOMAIN-CONTAINING PROTEIN"/>
    <property type="match status" value="1"/>
</dbReference>
<gene>
    <name evidence="1" type="ORF">PACLA_8A040686</name>
</gene>
<feature type="non-terminal residue" evidence="1">
    <location>
        <position position="1"/>
    </location>
</feature>
<name>A0A7D9EP90_PARCT</name>
<evidence type="ECO:0000313" key="1">
    <source>
        <dbReference type="EMBL" id="CAB4013742.1"/>
    </source>
</evidence>
<dbReference type="PANTHER" id="PTHR47510">
    <property type="entry name" value="REVERSE TRANSCRIPTASE DOMAIN-CONTAINING PROTEIN"/>
    <property type="match status" value="1"/>
</dbReference>
<dbReference type="OrthoDB" id="10037236at2759"/>
<keyword evidence="2" id="KW-1185">Reference proteome</keyword>
<dbReference type="EMBL" id="CACRXK020008002">
    <property type="protein sequence ID" value="CAB4013742.1"/>
    <property type="molecule type" value="Genomic_DNA"/>
</dbReference>
<protein>
    <submittedName>
        <fullName evidence="1">Uncharacterized protein</fullName>
    </submittedName>
</protein>